<comment type="caution">
    <text evidence="9">The sequence shown here is derived from an EMBL/GenBank/DDBJ whole genome shotgun (WGS) entry which is preliminary data.</text>
</comment>
<dbReference type="Gene3D" id="1.10.443.10">
    <property type="entry name" value="Intergrase catalytic core"/>
    <property type="match status" value="1"/>
</dbReference>
<dbReference type="Pfam" id="PF00589">
    <property type="entry name" value="Phage_integrase"/>
    <property type="match status" value="1"/>
</dbReference>
<evidence type="ECO:0000256" key="5">
    <source>
        <dbReference type="ARBA" id="ARBA00023172"/>
    </source>
</evidence>
<dbReference type="Pfam" id="PF14659">
    <property type="entry name" value="Phage_int_SAM_3"/>
    <property type="match status" value="1"/>
</dbReference>
<dbReference type="PROSITE" id="PS51898">
    <property type="entry name" value="TYR_RECOMBINASE"/>
    <property type="match status" value="1"/>
</dbReference>
<feature type="domain" description="Tyr recombinase" evidence="7">
    <location>
        <begin position="184"/>
        <end position="373"/>
    </location>
</feature>
<dbReference type="InterPro" id="IPR004107">
    <property type="entry name" value="Integrase_SAM-like_N"/>
</dbReference>
<dbReference type="Proteomes" id="UP001210809">
    <property type="component" value="Unassembled WGS sequence"/>
</dbReference>
<dbReference type="PANTHER" id="PTHR30349:SF64">
    <property type="entry name" value="PROPHAGE INTEGRASE INTD-RELATED"/>
    <property type="match status" value="1"/>
</dbReference>
<dbReference type="Gene3D" id="1.10.150.130">
    <property type="match status" value="1"/>
</dbReference>
<evidence type="ECO:0000256" key="1">
    <source>
        <dbReference type="ARBA" id="ARBA00003283"/>
    </source>
</evidence>
<dbReference type="SUPFAM" id="SSF56349">
    <property type="entry name" value="DNA breaking-rejoining enzymes"/>
    <property type="match status" value="1"/>
</dbReference>
<evidence type="ECO:0000313" key="10">
    <source>
        <dbReference type="Proteomes" id="UP001210809"/>
    </source>
</evidence>
<keyword evidence="3" id="KW-0229">DNA integration</keyword>
<feature type="domain" description="Core-binding (CB)" evidence="8">
    <location>
        <begin position="69"/>
        <end position="163"/>
    </location>
</feature>
<dbReference type="InterPro" id="IPR002104">
    <property type="entry name" value="Integrase_catalytic"/>
</dbReference>
<dbReference type="PROSITE" id="PS51900">
    <property type="entry name" value="CB"/>
    <property type="match status" value="1"/>
</dbReference>
<dbReference type="CDD" id="cd01189">
    <property type="entry name" value="INT_ICEBs1_C_like"/>
    <property type="match status" value="1"/>
</dbReference>
<protein>
    <submittedName>
        <fullName evidence="9">Site-specific integrase</fullName>
    </submittedName>
</protein>
<evidence type="ECO:0000259" key="8">
    <source>
        <dbReference type="PROSITE" id="PS51900"/>
    </source>
</evidence>
<keyword evidence="5" id="KW-0233">DNA recombination</keyword>
<gene>
    <name evidence="9" type="ORF">PNE09_05850</name>
</gene>
<organism evidence="9 10">
    <name type="scientific">[Eubacterium] siraeum</name>
    <dbReference type="NCBI Taxonomy" id="39492"/>
    <lineage>
        <taxon>Bacteria</taxon>
        <taxon>Bacillati</taxon>
        <taxon>Bacillota</taxon>
        <taxon>Clostridia</taxon>
        <taxon>Eubacteriales</taxon>
        <taxon>Oscillospiraceae</taxon>
        <taxon>Oscillospiraceae incertae sedis</taxon>
    </lineage>
</organism>
<dbReference type="EMBL" id="JAQLXW010000006">
    <property type="protein sequence ID" value="MDB8003591.1"/>
    <property type="molecule type" value="Genomic_DNA"/>
</dbReference>
<dbReference type="InterPro" id="IPR044068">
    <property type="entry name" value="CB"/>
</dbReference>
<dbReference type="PANTHER" id="PTHR30349">
    <property type="entry name" value="PHAGE INTEGRASE-RELATED"/>
    <property type="match status" value="1"/>
</dbReference>
<dbReference type="InterPro" id="IPR010998">
    <property type="entry name" value="Integrase_recombinase_N"/>
</dbReference>
<reference evidence="9" key="1">
    <citation type="submission" date="2023-01" db="EMBL/GenBank/DDBJ databases">
        <title>Human gut microbiome strain richness.</title>
        <authorList>
            <person name="Chen-Liaw A."/>
        </authorList>
    </citation>
    <scope>NUCLEOTIDE SEQUENCE</scope>
    <source>
        <strain evidence="9">1001283st1_G1_1001283B150217_161031</strain>
    </source>
</reference>
<evidence type="ECO:0000259" key="7">
    <source>
        <dbReference type="PROSITE" id="PS51898"/>
    </source>
</evidence>
<dbReference type="InterPro" id="IPR013762">
    <property type="entry name" value="Integrase-like_cat_sf"/>
</dbReference>
<comment type="function">
    <text evidence="1">Site-specific tyrosine recombinase, which acts by catalyzing the cutting and rejoining of the recombining DNA molecules.</text>
</comment>
<dbReference type="AlphaFoldDB" id="A0AAW6CXE3"/>
<evidence type="ECO:0000256" key="4">
    <source>
        <dbReference type="ARBA" id="ARBA00023125"/>
    </source>
</evidence>
<dbReference type="GO" id="GO:0015074">
    <property type="term" value="P:DNA integration"/>
    <property type="evidence" value="ECO:0007669"/>
    <property type="project" value="UniProtKB-KW"/>
</dbReference>
<dbReference type="GO" id="GO:0003677">
    <property type="term" value="F:DNA binding"/>
    <property type="evidence" value="ECO:0007669"/>
    <property type="project" value="UniProtKB-UniRule"/>
</dbReference>
<keyword evidence="4 6" id="KW-0238">DNA-binding</keyword>
<proteinExistence type="inferred from homology"/>
<dbReference type="InterPro" id="IPR050090">
    <property type="entry name" value="Tyrosine_recombinase_XerCD"/>
</dbReference>
<dbReference type="InterPro" id="IPR011010">
    <property type="entry name" value="DNA_brk_join_enz"/>
</dbReference>
<comment type="similarity">
    <text evidence="2">Belongs to the 'phage' integrase family.</text>
</comment>
<accession>A0AAW6CXE3</accession>
<evidence type="ECO:0000256" key="6">
    <source>
        <dbReference type="PROSITE-ProRule" id="PRU01248"/>
    </source>
</evidence>
<evidence type="ECO:0000313" key="9">
    <source>
        <dbReference type="EMBL" id="MDB8003591.1"/>
    </source>
</evidence>
<sequence length="391" mass="45326">MAKRRPSGDGMVRKREDGRWEGRIVVGHKKNGDPIHRYVLARTQKELIVKLHDCIEMYRDADLTEDSNMMLGEWLDRWINEYMIFTIRENTLDSYKAMIKNQIKPYLGDRPLSALTTQELQKFYNTVKKKGRVNPDKLHGTELADSMVRGIHMMLHEALDMAVRLRLIVKNQTVGTTIPKNNYPPKQILNDEQLDRFMKRIRQDERWYDFFYTELTTGLRRGEICGLKWEDFDAENGKLKVRRSVAKRKGGGLNIGETKTETGTRTIVLPPSTKELLRKRKETAVSEWIFPNIYEPEKPMHPDYAYHRLKTLLKQAEFPLIRFHDLRHTFATHALAGGVDAKTLSGILGHTNASFTLDTYTHVTTDMQRNASAIVGSFMDEIMLEGDDTNR</sequence>
<dbReference type="GO" id="GO:0006310">
    <property type="term" value="P:DNA recombination"/>
    <property type="evidence" value="ECO:0007669"/>
    <property type="project" value="UniProtKB-KW"/>
</dbReference>
<name>A0AAW6CXE3_9FIRM</name>
<evidence type="ECO:0000256" key="3">
    <source>
        <dbReference type="ARBA" id="ARBA00022908"/>
    </source>
</evidence>
<evidence type="ECO:0000256" key="2">
    <source>
        <dbReference type="ARBA" id="ARBA00008857"/>
    </source>
</evidence>